<organism evidence="1 2">
    <name type="scientific">Pedosphaera parvula (strain Ellin514)</name>
    <dbReference type="NCBI Taxonomy" id="320771"/>
    <lineage>
        <taxon>Bacteria</taxon>
        <taxon>Pseudomonadati</taxon>
        <taxon>Verrucomicrobiota</taxon>
        <taxon>Pedosphaerae</taxon>
        <taxon>Pedosphaerales</taxon>
        <taxon>Pedosphaeraceae</taxon>
        <taxon>Pedosphaera</taxon>
    </lineage>
</organism>
<reference evidence="1 2" key="1">
    <citation type="journal article" date="2011" name="J. Bacteriol.">
        <title>Genome sequence of 'Pedosphaera parvula' Ellin514, an aerobic Verrucomicrobial isolate from pasture soil.</title>
        <authorList>
            <person name="Kant R."/>
            <person name="van Passel M.W."/>
            <person name="Sangwan P."/>
            <person name="Palva A."/>
            <person name="Lucas S."/>
            <person name="Copeland A."/>
            <person name="Lapidus A."/>
            <person name="Glavina Del Rio T."/>
            <person name="Dalin E."/>
            <person name="Tice H."/>
            <person name="Bruce D."/>
            <person name="Goodwin L."/>
            <person name="Pitluck S."/>
            <person name="Chertkov O."/>
            <person name="Larimer F.W."/>
            <person name="Land M.L."/>
            <person name="Hauser L."/>
            <person name="Brettin T.S."/>
            <person name="Detter J.C."/>
            <person name="Han S."/>
            <person name="de Vos W.M."/>
            <person name="Janssen P.H."/>
            <person name="Smidt H."/>
        </authorList>
    </citation>
    <scope>NUCLEOTIDE SEQUENCE [LARGE SCALE GENOMIC DNA]</scope>
    <source>
        <strain evidence="1 2">Ellin514</strain>
    </source>
</reference>
<dbReference type="STRING" id="320771.Cflav_PD5075"/>
<accession>B9XBX2</accession>
<comment type="caution">
    <text evidence="1">The sequence shown here is derived from an EMBL/GenBank/DDBJ whole genome shotgun (WGS) entry which is preliminary data.</text>
</comment>
<keyword evidence="2" id="KW-1185">Reference proteome</keyword>
<sequence length="195" mass="21669" precursor="true">MKTSGLKKSIALICFAMLSWVISGYSQNLSLSPNGMQSTENVVSNNLRQIMFDLRDTMGDSDHFPHSFSGITVPVDTNLFVCPGTGSRAGSLASIEERTDYIYAGNNTEQVPRAALIISPPENYDGKYGYVVCTGGEFFHLPPDQVRKLVEEPWLLATNTPAEIIDYMKQRVNVVVPKRFKASYPKAYSPKKLNH</sequence>
<dbReference type="EMBL" id="ABOX02000004">
    <property type="protein sequence ID" value="EEF62440.1"/>
    <property type="molecule type" value="Genomic_DNA"/>
</dbReference>
<name>B9XBX2_PEDPL</name>
<dbReference type="RefSeq" id="WP_007413320.1">
    <property type="nucleotide sequence ID" value="NZ_ABOX02000004.1"/>
</dbReference>
<dbReference type="Proteomes" id="UP000003688">
    <property type="component" value="Unassembled WGS sequence"/>
</dbReference>
<protein>
    <submittedName>
        <fullName evidence="1">Uncharacterized protein</fullName>
    </submittedName>
</protein>
<proteinExistence type="predicted"/>
<gene>
    <name evidence="1" type="ORF">Cflav_PD5075</name>
</gene>
<dbReference type="AlphaFoldDB" id="B9XBX2"/>
<evidence type="ECO:0000313" key="1">
    <source>
        <dbReference type="EMBL" id="EEF62440.1"/>
    </source>
</evidence>
<evidence type="ECO:0000313" key="2">
    <source>
        <dbReference type="Proteomes" id="UP000003688"/>
    </source>
</evidence>